<evidence type="ECO:0000313" key="4">
    <source>
        <dbReference type="EMBL" id="SCO59022.1"/>
    </source>
</evidence>
<evidence type="ECO:0000313" key="7">
    <source>
        <dbReference type="Proteomes" id="UP000219860"/>
    </source>
</evidence>
<sequence>MYTVNFVNDEKYVQRIGDICGEYYVPVALPGRYKYNIEDIEYILYLWMDKISEIKKKEKKKKKYLCLFSSIFRETKFSLILSKSRYENNFCVWGILWCAWKNIFEKSFPKKDNYKDNINNNNNTSNNENKYYEKFKTNIIDFQAGCIYLLFLLYFCQHVEENQYPYPIYLSTKIFNMCLDISEECEKLNIYTELRYILNFMIDTNSIILSCNDNLNEIYQDRYGGPLHIEKTKLGVENAIEINDVDLSKFYDHVHNDIKDICKFCEEKKKKNTFSNTSTYNLLAKMKLIEKELNEDCL</sequence>
<evidence type="ECO:0000313" key="5">
    <source>
        <dbReference type="EMBL" id="SCO59566.1"/>
    </source>
</evidence>
<evidence type="ECO:0000313" key="8">
    <source>
        <dbReference type="Proteomes" id="UP000219974"/>
    </source>
</evidence>
<dbReference type="Proteomes" id="UP000516480">
    <property type="component" value="Chromosome 6"/>
</dbReference>
<dbReference type="EMBL" id="LT160026">
    <property type="protein sequence ID" value="CXI15684.1"/>
    <property type="molecule type" value="Genomic_DNA"/>
</dbReference>
<evidence type="ECO:0000313" key="3">
    <source>
        <dbReference type="EMBL" id="SCN23325.1"/>
    </source>
</evidence>
<dbReference type="EMBL" id="LT614632">
    <property type="protein sequence ID" value="SCN23325.1"/>
    <property type="molecule type" value="Genomic_DNA"/>
</dbReference>
<dbReference type="EMBL" id="LT608142">
    <property type="protein sequence ID" value="SCM19575.1"/>
    <property type="molecule type" value="Genomic_DNA"/>
</dbReference>
<dbReference type="OMA" id="ILWCAWK"/>
<dbReference type="AlphaFoldDB" id="A0A0Y9V638"/>
<name>A0A0Y9V638_PLABE</name>
<dbReference type="EMBL" id="LT608270">
    <property type="protein sequence ID" value="SCO59022.1"/>
    <property type="molecule type" value="Genomic_DNA"/>
</dbReference>
<dbReference type="Proteomes" id="UP000219974">
    <property type="component" value="Chromosome 6"/>
</dbReference>
<dbReference type="Proteomes" id="UP000069549">
    <property type="component" value="Chromosome 6"/>
</dbReference>
<dbReference type="OrthoDB" id="374157at2759"/>
<organism evidence="1 6">
    <name type="scientific">Plasmodium berghei</name>
    <dbReference type="NCBI Taxonomy" id="5821"/>
    <lineage>
        <taxon>Eukaryota</taxon>
        <taxon>Sar</taxon>
        <taxon>Alveolata</taxon>
        <taxon>Apicomplexa</taxon>
        <taxon>Aconoidasida</taxon>
        <taxon>Haemosporida</taxon>
        <taxon>Plasmodiidae</taxon>
        <taxon>Plasmodium</taxon>
        <taxon>Plasmodium (Vinckeia)</taxon>
    </lineage>
</organism>
<protein>
    <submittedName>
        <fullName evidence="1">Uncharacterized protein</fullName>
    </submittedName>
</protein>
<proteinExistence type="predicted"/>
<evidence type="ECO:0000313" key="6">
    <source>
        <dbReference type="Proteomes" id="UP000069549"/>
    </source>
</evidence>
<reference evidence="1 6" key="1">
    <citation type="submission" date="2016-02" db="EMBL/GenBank/DDBJ databases">
        <authorList>
            <consortium name="Pathogen Informatics"/>
        </authorList>
    </citation>
    <scope>NUCLEOTIDE SEQUENCE [LARGE SCALE GENOMIC DNA]</scope>
    <source>
        <strain evidence="1 6">K173</strain>
        <strain evidence="2 10">NK65 ny</strain>
        <strain evidence="3 9">NK65e</strain>
        <strain evidence="5 7">SP11 Antwerpcl1</strain>
        <strain evidence="4 8">SP11 RLL</strain>
    </source>
</reference>
<dbReference type="EMBL" id="LT608254">
    <property type="protein sequence ID" value="SCO59566.1"/>
    <property type="molecule type" value="Genomic_DNA"/>
</dbReference>
<evidence type="ECO:0000313" key="10">
    <source>
        <dbReference type="Proteomes" id="UP000516480"/>
    </source>
</evidence>
<evidence type="ECO:0000313" key="1">
    <source>
        <dbReference type="EMBL" id="CXI15684.1"/>
    </source>
</evidence>
<evidence type="ECO:0000313" key="2">
    <source>
        <dbReference type="EMBL" id="SCM19575.1"/>
    </source>
</evidence>
<gene>
    <name evidence="1" type="ORF">PBK173_000098300</name>
    <name evidence="3" type="ORF">PBNK65E_000093600</name>
    <name evidence="2" type="ORF">PBNK65NY_000093000</name>
    <name evidence="5" type="ORF">PBSP11A_000093100</name>
    <name evidence="4" type="ORF">PBSP11RLL_000093300</name>
</gene>
<dbReference type="VEuPathDB" id="PlasmoDB:PBANKA_0603400"/>
<accession>A0A0Y9V638</accession>
<dbReference type="Proteomes" id="UP000219860">
    <property type="component" value="Chromosome 6"/>
</dbReference>
<dbReference type="Proteomes" id="UP000220214">
    <property type="component" value="Chromosome 6"/>
</dbReference>
<evidence type="ECO:0000313" key="9">
    <source>
        <dbReference type="Proteomes" id="UP000220214"/>
    </source>
</evidence>